<evidence type="ECO:0000313" key="11">
    <source>
        <dbReference type="Proteomes" id="UP000832011"/>
    </source>
</evidence>
<feature type="transmembrane region" description="Helical" evidence="6">
    <location>
        <begin position="272"/>
        <end position="292"/>
    </location>
</feature>
<dbReference type="Gene3D" id="3.60.15.10">
    <property type="entry name" value="Ribonuclease Z/Hydroxyacylglutathione hydrolase-like"/>
    <property type="match status" value="1"/>
</dbReference>
<feature type="transmembrane region" description="Helical" evidence="6">
    <location>
        <begin position="25"/>
        <end position="42"/>
    </location>
</feature>
<protein>
    <submittedName>
        <fullName evidence="10">DNA internalization-related competence protein ComEC/Rec2</fullName>
    </submittedName>
</protein>
<evidence type="ECO:0000256" key="5">
    <source>
        <dbReference type="ARBA" id="ARBA00023136"/>
    </source>
</evidence>
<keyword evidence="5 6" id="KW-0472">Membrane</keyword>
<dbReference type="SUPFAM" id="SSF56281">
    <property type="entry name" value="Metallo-hydrolase/oxidoreductase"/>
    <property type="match status" value="1"/>
</dbReference>
<dbReference type="InterPro" id="IPR052159">
    <property type="entry name" value="Competence_DNA_uptake"/>
</dbReference>
<dbReference type="RefSeq" id="WP_058357670.1">
    <property type="nucleotide sequence ID" value="NZ_CABKVG010000010.1"/>
</dbReference>
<evidence type="ECO:0000256" key="1">
    <source>
        <dbReference type="ARBA" id="ARBA00004651"/>
    </source>
</evidence>
<evidence type="ECO:0000259" key="8">
    <source>
        <dbReference type="Pfam" id="PF03772"/>
    </source>
</evidence>
<dbReference type="NCBIfam" id="TIGR00360">
    <property type="entry name" value="ComEC_N-term"/>
    <property type="match status" value="1"/>
</dbReference>
<dbReference type="InterPro" id="IPR004797">
    <property type="entry name" value="Competence_ComEC/Rec2"/>
</dbReference>
<dbReference type="Pfam" id="PF03772">
    <property type="entry name" value="Competence"/>
    <property type="match status" value="1"/>
</dbReference>
<evidence type="ECO:0000256" key="6">
    <source>
        <dbReference type="SAM" id="Phobius"/>
    </source>
</evidence>
<feature type="transmembrane region" description="Helical" evidence="6">
    <location>
        <begin position="234"/>
        <end position="252"/>
    </location>
</feature>
<evidence type="ECO:0000256" key="2">
    <source>
        <dbReference type="ARBA" id="ARBA00022475"/>
    </source>
</evidence>
<name>A0ABY4DZT7_9NEIS</name>
<evidence type="ECO:0000256" key="4">
    <source>
        <dbReference type="ARBA" id="ARBA00022989"/>
    </source>
</evidence>
<evidence type="ECO:0000256" key="3">
    <source>
        <dbReference type="ARBA" id="ARBA00022692"/>
    </source>
</evidence>
<evidence type="ECO:0000259" key="7">
    <source>
        <dbReference type="Pfam" id="PF00753"/>
    </source>
</evidence>
<dbReference type="InterPro" id="IPR036866">
    <property type="entry name" value="RibonucZ/Hydroxyglut_hydro"/>
</dbReference>
<dbReference type="InterPro" id="IPR035681">
    <property type="entry name" value="ComA-like_MBL"/>
</dbReference>
<dbReference type="CDD" id="cd07731">
    <property type="entry name" value="ComA-like_MBL-fold"/>
    <property type="match status" value="1"/>
</dbReference>
<sequence>MRWAAWCLGVVGCAILPPRSGWSEWLTPVLVLGLALLLLTMMCKWRKLRVLKPLLWLLLGLAYGVWRFQAAVQAQIPVDYPDSVQSVVLTVLDVASASEQSQQFRADILTTTQQTYRVNAYDYQQRPWPVGSVWRCPVRLRANVGVFNRSGFNPESWALAYGLDGSVSIGKHCLRRGNTTSPQIAINQIRERAWQRLQHLPNTHQQGVALIAALSIGLQAALNDDTWLAFRQLGIVHLISISGVHVTMLALLTAWCVGKVLRCVPLSVRTPLLWQIWSGVAVAFAYALLAGFQIPTQRTVWMLLVFAIALTWRRPTSLWLTWWQALALVLLWQPTAVLSIGLWLSFSLVASMVWAEQSWRRLRQQQGSATRWWRSPSVVLLWRGQVAAFLLTLVLIGQLFHSVPLFSSLYNSIAIPWFSWVLTPLALLASVLPFDAPLQAVAALAQYSINVSVWLAQYSPQWVLAQAPWYLSALALVAVAVMMLPAAVGLRAWATIILLALCTYRPLALAPQQLQVQVIDVGQGLSLLLQTRSHQLVFDTGRGNANTAVLPALQSLGLYHADALVLSHQDTDHDGAAPSLRRQFRFDALWAGQTEAYPQWQAQDCRGQSWQWDGVWFEWLTLPRTQVANSTNAQSCVLRVVTQGQALLIPADIGVDEETALLNRYGKQLRSTVLVLGHHGSGSSNSSAWLNTVEPEIAITSSGFRNSYHHPTTEVQTRLRAHGIRLYRTDTQGGLAMLLDEQLHIQPLTGRLYWWQRKPFAATD</sequence>
<keyword evidence="4 6" id="KW-1133">Transmembrane helix</keyword>
<keyword evidence="2" id="KW-1003">Cell membrane</keyword>
<feature type="transmembrane region" description="Helical" evidence="6">
    <location>
        <begin position="413"/>
        <end position="431"/>
    </location>
</feature>
<evidence type="ECO:0000259" key="9">
    <source>
        <dbReference type="Pfam" id="PF13567"/>
    </source>
</evidence>
<dbReference type="PANTHER" id="PTHR30619:SF1">
    <property type="entry name" value="RECOMBINATION PROTEIN 2"/>
    <property type="match status" value="1"/>
</dbReference>
<dbReference type="Proteomes" id="UP000832011">
    <property type="component" value="Chromosome"/>
</dbReference>
<dbReference type="NCBIfam" id="TIGR00361">
    <property type="entry name" value="ComEC_Rec2"/>
    <property type="match status" value="1"/>
</dbReference>
<comment type="subcellular location">
    <subcellularLocation>
        <location evidence="1">Cell membrane</location>
        <topology evidence="1">Multi-pass membrane protein</topology>
    </subcellularLocation>
</comment>
<dbReference type="Pfam" id="PF13567">
    <property type="entry name" value="DUF4131"/>
    <property type="match status" value="1"/>
</dbReference>
<reference evidence="10 11" key="1">
    <citation type="journal article" date="2022" name="Res Sq">
        <title>Evolution of multicellular longitudinally dividing oral cavity symbionts (Neisseriaceae).</title>
        <authorList>
            <person name="Nyongesa S."/>
            <person name="Weber P."/>
            <person name="Bernet E."/>
            <person name="Pullido F."/>
            <person name="Nieckarz M."/>
            <person name="Delaby M."/>
            <person name="Nieves C."/>
            <person name="Viehboeck T."/>
            <person name="Krause N."/>
            <person name="Rivera-Millot A."/>
            <person name="Nakamura A."/>
            <person name="Vischer N."/>
            <person name="VanNieuwenhze M."/>
            <person name="Brun Y."/>
            <person name="Cava F."/>
            <person name="Bulgheresi S."/>
            <person name="Veyrier F."/>
        </authorList>
    </citation>
    <scope>NUCLEOTIDE SEQUENCE [LARGE SCALE GENOMIC DNA]</scope>
    <source>
        <strain evidence="10 11">SN4</strain>
    </source>
</reference>
<feature type="domain" description="DUF4131" evidence="9">
    <location>
        <begin position="26"/>
        <end position="164"/>
    </location>
</feature>
<dbReference type="InterPro" id="IPR004477">
    <property type="entry name" value="ComEC_N"/>
</dbReference>
<gene>
    <name evidence="10" type="ORF">LVJ82_14385</name>
</gene>
<feature type="domain" description="Metallo-beta-lactamase" evidence="7">
    <location>
        <begin position="520"/>
        <end position="644"/>
    </location>
</feature>
<accession>A0ABY4DZT7</accession>
<keyword evidence="11" id="KW-1185">Reference proteome</keyword>
<dbReference type="InterPro" id="IPR025405">
    <property type="entry name" value="DUF4131"/>
</dbReference>
<dbReference type="Pfam" id="PF00753">
    <property type="entry name" value="Lactamase_B"/>
    <property type="match status" value="1"/>
</dbReference>
<feature type="transmembrane region" description="Helical" evidence="6">
    <location>
        <begin position="335"/>
        <end position="355"/>
    </location>
</feature>
<organism evidence="10 11">
    <name type="scientific">Vitreoscilla massiliensis</name>
    <dbReference type="NCBI Taxonomy" id="1689272"/>
    <lineage>
        <taxon>Bacteria</taxon>
        <taxon>Pseudomonadati</taxon>
        <taxon>Pseudomonadota</taxon>
        <taxon>Betaproteobacteria</taxon>
        <taxon>Neisseriales</taxon>
        <taxon>Neisseriaceae</taxon>
        <taxon>Vitreoscilla</taxon>
    </lineage>
</organism>
<dbReference type="InterPro" id="IPR001279">
    <property type="entry name" value="Metallo-B-lactamas"/>
</dbReference>
<feature type="transmembrane region" description="Helical" evidence="6">
    <location>
        <begin position="380"/>
        <end position="401"/>
    </location>
</feature>
<proteinExistence type="predicted"/>
<dbReference type="EMBL" id="CP091511">
    <property type="protein sequence ID" value="UOO88640.1"/>
    <property type="molecule type" value="Genomic_DNA"/>
</dbReference>
<evidence type="ECO:0000313" key="10">
    <source>
        <dbReference type="EMBL" id="UOO88640.1"/>
    </source>
</evidence>
<feature type="transmembrane region" description="Helical" evidence="6">
    <location>
        <begin position="299"/>
        <end position="315"/>
    </location>
</feature>
<dbReference type="PANTHER" id="PTHR30619">
    <property type="entry name" value="DNA INTERNALIZATION/COMPETENCE PROTEIN COMEC/REC2"/>
    <property type="match status" value="1"/>
</dbReference>
<feature type="domain" description="ComEC/Rec2-related protein" evidence="8">
    <location>
        <begin position="214"/>
        <end position="484"/>
    </location>
</feature>
<keyword evidence="3 6" id="KW-0812">Transmembrane</keyword>
<feature type="transmembrane region" description="Helical" evidence="6">
    <location>
        <begin position="469"/>
        <end position="502"/>
    </location>
</feature>